<keyword evidence="2" id="KW-1185">Reference proteome</keyword>
<proteinExistence type="predicted"/>
<dbReference type="EMBL" id="ML178814">
    <property type="protein sequence ID" value="TFL07059.1"/>
    <property type="molecule type" value="Genomic_DNA"/>
</dbReference>
<sequence>MTAGDEVADSTSASGGICHPDFLPSESPYQMCLVSTEGTIFYVPSYCLLGSGFFRTMLSLPQAPEPHFDSTLPKRSAEPIHTNEPQLVLAVVLKMMCAQPFPPWTNLDDVESILFLAERWDIPFILSTIRTAITSSALLTADPLRLFYITTHFGWDDEARIASEHTLDLSLFDSQHAEKLARLTAKDLLALLDLHRSRRLKFKELLNSQDAFNVGNSPAGSCVKCGATLDNHTWRDLKAAMVDDLDRNPRGDTLFGGMGCGGLLDESAVAMACWRAQCSYCKQENYDKRATIQSIRACVQGLRSTV</sequence>
<organism evidence="1 2">
    <name type="scientific">Pterulicium gracile</name>
    <dbReference type="NCBI Taxonomy" id="1884261"/>
    <lineage>
        <taxon>Eukaryota</taxon>
        <taxon>Fungi</taxon>
        <taxon>Dikarya</taxon>
        <taxon>Basidiomycota</taxon>
        <taxon>Agaricomycotina</taxon>
        <taxon>Agaricomycetes</taxon>
        <taxon>Agaricomycetidae</taxon>
        <taxon>Agaricales</taxon>
        <taxon>Pleurotineae</taxon>
        <taxon>Pterulaceae</taxon>
        <taxon>Pterulicium</taxon>
    </lineage>
</organism>
<evidence type="ECO:0000313" key="2">
    <source>
        <dbReference type="Proteomes" id="UP000305067"/>
    </source>
</evidence>
<dbReference type="OrthoDB" id="3238622at2759"/>
<protein>
    <recommendedName>
        <fullName evidence="3">BTB domain-containing protein</fullName>
    </recommendedName>
</protein>
<reference evidence="1 2" key="1">
    <citation type="journal article" date="2019" name="Nat. Ecol. Evol.">
        <title>Megaphylogeny resolves global patterns of mushroom evolution.</title>
        <authorList>
            <person name="Varga T."/>
            <person name="Krizsan K."/>
            <person name="Foldi C."/>
            <person name="Dima B."/>
            <person name="Sanchez-Garcia M."/>
            <person name="Sanchez-Ramirez S."/>
            <person name="Szollosi G.J."/>
            <person name="Szarkandi J.G."/>
            <person name="Papp V."/>
            <person name="Albert L."/>
            <person name="Andreopoulos W."/>
            <person name="Angelini C."/>
            <person name="Antonin V."/>
            <person name="Barry K.W."/>
            <person name="Bougher N.L."/>
            <person name="Buchanan P."/>
            <person name="Buyck B."/>
            <person name="Bense V."/>
            <person name="Catcheside P."/>
            <person name="Chovatia M."/>
            <person name="Cooper J."/>
            <person name="Damon W."/>
            <person name="Desjardin D."/>
            <person name="Finy P."/>
            <person name="Geml J."/>
            <person name="Haridas S."/>
            <person name="Hughes K."/>
            <person name="Justo A."/>
            <person name="Karasinski D."/>
            <person name="Kautmanova I."/>
            <person name="Kiss B."/>
            <person name="Kocsube S."/>
            <person name="Kotiranta H."/>
            <person name="LaButti K.M."/>
            <person name="Lechner B.E."/>
            <person name="Liimatainen K."/>
            <person name="Lipzen A."/>
            <person name="Lukacs Z."/>
            <person name="Mihaltcheva S."/>
            <person name="Morgado L.N."/>
            <person name="Niskanen T."/>
            <person name="Noordeloos M.E."/>
            <person name="Ohm R.A."/>
            <person name="Ortiz-Santana B."/>
            <person name="Ovrebo C."/>
            <person name="Racz N."/>
            <person name="Riley R."/>
            <person name="Savchenko A."/>
            <person name="Shiryaev A."/>
            <person name="Soop K."/>
            <person name="Spirin V."/>
            <person name="Szebenyi C."/>
            <person name="Tomsovsky M."/>
            <person name="Tulloss R.E."/>
            <person name="Uehling J."/>
            <person name="Grigoriev I.V."/>
            <person name="Vagvolgyi C."/>
            <person name="Papp T."/>
            <person name="Martin F.M."/>
            <person name="Miettinen O."/>
            <person name="Hibbett D.S."/>
            <person name="Nagy L.G."/>
        </authorList>
    </citation>
    <scope>NUCLEOTIDE SEQUENCE [LARGE SCALE GENOMIC DNA]</scope>
    <source>
        <strain evidence="1 2">CBS 309.79</strain>
    </source>
</reference>
<evidence type="ECO:0000313" key="1">
    <source>
        <dbReference type="EMBL" id="TFL07059.1"/>
    </source>
</evidence>
<name>A0A5C3R2Z7_9AGAR</name>
<accession>A0A5C3R2Z7</accession>
<dbReference type="STRING" id="1884261.A0A5C3R2Z7"/>
<gene>
    <name evidence="1" type="ORF">BDV98DRAFT_557192</name>
</gene>
<dbReference type="AlphaFoldDB" id="A0A5C3R2Z7"/>
<dbReference type="Proteomes" id="UP000305067">
    <property type="component" value="Unassembled WGS sequence"/>
</dbReference>
<evidence type="ECO:0008006" key="3">
    <source>
        <dbReference type="Google" id="ProtNLM"/>
    </source>
</evidence>